<accession>B0VH43</accession>
<protein>
    <submittedName>
        <fullName evidence="3">Elongation factor</fullName>
    </submittedName>
</protein>
<sequence length="197" mass="22523">MLYTIEKKTDSEIKIKRSRFVAVLYPLPYVEEVKDILNEHYRLFSDATHNCYAYIHGLNREIIYYSDAGEPTGTAGKPILNTLLRNDLTNILAVVSRYFGGIKLGVKGLIAAYSEAVEQAILKSNLIEAKLLISFPLVCDYASFEYLKHSFQAIGGEIKQVIWSEEVSFILNLPAEQEKEFRKIIDGNKHKIRLNYQ</sequence>
<dbReference type="SUPFAM" id="SSF54211">
    <property type="entry name" value="Ribosomal protein S5 domain 2-like"/>
    <property type="match status" value="1"/>
</dbReference>
<dbReference type="PROSITE" id="PS00910">
    <property type="entry name" value="UPF0029"/>
    <property type="match status" value="1"/>
</dbReference>
<dbReference type="InterPro" id="IPR020568">
    <property type="entry name" value="Ribosomal_Su5_D2-typ_SF"/>
</dbReference>
<dbReference type="EMBL" id="CU466930">
    <property type="protein sequence ID" value="CAO80658.1"/>
    <property type="molecule type" value="Genomic_DNA"/>
</dbReference>
<dbReference type="AlphaFoldDB" id="B0VH43"/>
<dbReference type="PANTHER" id="PTHR16301:SF20">
    <property type="entry name" value="IMPACT FAMILY MEMBER YIGZ"/>
    <property type="match status" value="1"/>
</dbReference>
<dbReference type="SUPFAM" id="SSF54980">
    <property type="entry name" value="EF-G C-terminal domain-like"/>
    <property type="match status" value="1"/>
</dbReference>
<keyword evidence="3" id="KW-0648">Protein biosynthesis</keyword>
<dbReference type="InterPro" id="IPR001498">
    <property type="entry name" value="Impact_N"/>
</dbReference>
<dbReference type="HOGENOM" id="CLU_083552_2_1_0"/>
<keyword evidence="4" id="KW-1185">Reference proteome</keyword>
<reference evidence="3 4" key="1">
    <citation type="journal article" date="2008" name="J. Bacteriol.">
        <title>'Candidatus Cloacamonas acidaminovorans': genome sequence reconstruction provides a first glimpse of a new bacterial division.</title>
        <authorList>
            <person name="Pelletier E."/>
            <person name="Kreimeyer A."/>
            <person name="Bocs S."/>
            <person name="Rouy Z."/>
            <person name="Gyapay G."/>
            <person name="Chouari R."/>
            <person name="Riviere D."/>
            <person name="Ganesan A."/>
            <person name="Daegelen P."/>
            <person name="Sghir A."/>
            <person name="Cohen G.N."/>
            <person name="Medigue C."/>
            <person name="Weissenbach J."/>
            <person name="Le Paslier D."/>
        </authorList>
    </citation>
    <scope>NUCLEOTIDE SEQUENCE [LARGE SCALE GENOMIC DNA]</scope>
    <source>
        <strain evidence="4">Evry</strain>
    </source>
</reference>
<dbReference type="KEGG" id="caci:CLOAM0775"/>
<dbReference type="Gene3D" id="3.30.230.30">
    <property type="entry name" value="Impact, N-terminal domain"/>
    <property type="match status" value="1"/>
</dbReference>
<evidence type="ECO:0000256" key="1">
    <source>
        <dbReference type="ARBA" id="ARBA00007665"/>
    </source>
</evidence>
<dbReference type="InterPro" id="IPR023582">
    <property type="entry name" value="Impact"/>
</dbReference>
<dbReference type="Pfam" id="PF01205">
    <property type="entry name" value="Impact_N"/>
    <property type="match status" value="1"/>
</dbReference>
<dbReference type="STRING" id="459349.CLOAM0775"/>
<feature type="domain" description="Impact N-terminal" evidence="2">
    <location>
        <begin position="16"/>
        <end position="121"/>
    </location>
</feature>
<gene>
    <name evidence="3" type="ordered locus">CLOAM0775</name>
</gene>
<dbReference type="GO" id="GO:0005737">
    <property type="term" value="C:cytoplasm"/>
    <property type="evidence" value="ECO:0007669"/>
    <property type="project" value="TreeGrafter"/>
</dbReference>
<evidence type="ECO:0000313" key="4">
    <source>
        <dbReference type="Proteomes" id="UP000002019"/>
    </source>
</evidence>
<dbReference type="InterPro" id="IPR035647">
    <property type="entry name" value="EFG_III/V"/>
</dbReference>
<organism evidence="3 4">
    <name type="scientific">Cloacimonas acidaminovorans (strain Evry)</name>
    <dbReference type="NCBI Taxonomy" id="459349"/>
    <lineage>
        <taxon>Bacteria</taxon>
        <taxon>Pseudomonadati</taxon>
        <taxon>Candidatus Cloacimonadota</taxon>
        <taxon>Candidatus Cloacimonadia</taxon>
        <taxon>Candidatus Cloacimonadales</taxon>
        <taxon>Candidatus Cloacimonadaceae</taxon>
        <taxon>Candidatus Cloacimonas</taxon>
    </lineage>
</organism>
<dbReference type="OrthoDB" id="9813771at2"/>
<dbReference type="GO" id="GO:0006446">
    <property type="term" value="P:regulation of translational initiation"/>
    <property type="evidence" value="ECO:0007669"/>
    <property type="project" value="TreeGrafter"/>
</dbReference>
<evidence type="ECO:0000313" key="3">
    <source>
        <dbReference type="EMBL" id="CAO80658.1"/>
    </source>
</evidence>
<evidence type="ECO:0000259" key="2">
    <source>
        <dbReference type="Pfam" id="PF01205"/>
    </source>
</evidence>
<name>B0VH43_CLOAI</name>
<dbReference type="PANTHER" id="PTHR16301">
    <property type="entry name" value="IMPACT-RELATED"/>
    <property type="match status" value="1"/>
</dbReference>
<dbReference type="GO" id="GO:0003746">
    <property type="term" value="F:translation elongation factor activity"/>
    <property type="evidence" value="ECO:0007669"/>
    <property type="project" value="UniProtKB-KW"/>
</dbReference>
<dbReference type="InterPro" id="IPR036956">
    <property type="entry name" value="Impact_N_sf"/>
</dbReference>
<dbReference type="Proteomes" id="UP000002019">
    <property type="component" value="Chromosome"/>
</dbReference>
<dbReference type="eggNOG" id="COG1739">
    <property type="taxonomic scope" value="Bacteria"/>
</dbReference>
<proteinExistence type="inferred from homology"/>
<comment type="similarity">
    <text evidence="1">Belongs to the IMPACT family.</text>
</comment>
<dbReference type="InterPro" id="IPR020569">
    <property type="entry name" value="UPF0029_Impact_CS"/>
</dbReference>
<dbReference type="RefSeq" id="WP_015424517.1">
    <property type="nucleotide sequence ID" value="NC_020449.1"/>
</dbReference>
<keyword evidence="3" id="KW-0251">Elongation factor</keyword>
<dbReference type="Gene3D" id="3.30.70.240">
    <property type="match status" value="1"/>
</dbReference>